<gene>
    <name evidence="3" type="ORF">FKW44_008221</name>
</gene>
<feature type="compositionally biased region" description="Polar residues" evidence="1">
    <location>
        <begin position="16"/>
        <end position="32"/>
    </location>
</feature>
<proteinExistence type="predicted"/>
<dbReference type="AlphaFoldDB" id="A0A7T8QU40"/>
<organism evidence="3 4">
    <name type="scientific">Caligus rogercresseyi</name>
    <name type="common">Sea louse</name>
    <dbReference type="NCBI Taxonomy" id="217165"/>
    <lineage>
        <taxon>Eukaryota</taxon>
        <taxon>Metazoa</taxon>
        <taxon>Ecdysozoa</taxon>
        <taxon>Arthropoda</taxon>
        <taxon>Crustacea</taxon>
        <taxon>Multicrustacea</taxon>
        <taxon>Hexanauplia</taxon>
        <taxon>Copepoda</taxon>
        <taxon>Siphonostomatoida</taxon>
        <taxon>Caligidae</taxon>
        <taxon>Caligus</taxon>
    </lineage>
</organism>
<name>A0A7T8QU40_CALRO</name>
<protein>
    <submittedName>
        <fullName evidence="3">Nucleolar GTP-binding protein 2</fullName>
    </submittedName>
</protein>
<dbReference type="Proteomes" id="UP000595437">
    <property type="component" value="Chromosome 5"/>
</dbReference>
<dbReference type="InterPro" id="IPR012971">
    <property type="entry name" value="NOG2_N_dom"/>
</dbReference>
<evidence type="ECO:0000259" key="2">
    <source>
        <dbReference type="Pfam" id="PF08153"/>
    </source>
</evidence>
<dbReference type="OrthoDB" id="444945at2759"/>
<dbReference type="Pfam" id="PF08153">
    <property type="entry name" value="NGP1NT"/>
    <property type="match status" value="1"/>
</dbReference>
<feature type="non-terminal residue" evidence="3">
    <location>
        <position position="116"/>
    </location>
</feature>
<keyword evidence="4" id="KW-1185">Reference proteome</keyword>
<reference evidence="4" key="1">
    <citation type="submission" date="2021-01" db="EMBL/GenBank/DDBJ databases">
        <title>Caligus Genome Assembly.</title>
        <authorList>
            <person name="Gallardo-Escarate C."/>
        </authorList>
    </citation>
    <scope>NUCLEOTIDE SEQUENCE [LARGE SCALE GENOMIC DNA]</scope>
</reference>
<feature type="region of interest" description="Disordered" evidence="1">
    <location>
        <begin position="1"/>
        <end position="37"/>
    </location>
</feature>
<accession>A0A7T8QU40</accession>
<sequence length="116" mass="13356">MTRLTDAKKQSRSHHSLNPNRPNVKNDSSMRTPGTIKRLQMYRSSKARRNAEGKIIRPAAFQSHFECGTRARIEPSRNWFSNSKVISQAKLQNFEASIDAIKKDPYKVLMKKTELP</sequence>
<feature type="domain" description="Nucleolar GTP-binding protein 2 N-terminal" evidence="2">
    <location>
        <begin position="41"/>
        <end position="116"/>
    </location>
</feature>
<evidence type="ECO:0000313" key="4">
    <source>
        <dbReference type="Proteomes" id="UP000595437"/>
    </source>
</evidence>
<evidence type="ECO:0000313" key="3">
    <source>
        <dbReference type="EMBL" id="QQP55128.1"/>
    </source>
</evidence>
<dbReference type="EMBL" id="CP045894">
    <property type="protein sequence ID" value="QQP55128.1"/>
    <property type="molecule type" value="Genomic_DNA"/>
</dbReference>
<evidence type="ECO:0000256" key="1">
    <source>
        <dbReference type="SAM" id="MobiDB-lite"/>
    </source>
</evidence>